<feature type="compositionally biased region" description="Acidic residues" evidence="2">
    <location>
        <begin position="40"/>
        <end position="49"/>
    </location>
</feature>
<feature type="region of interest" description="Disordered" evidence="2">
    <location>
        <begin position="215"/>
        <end position="241"/>
    </location>
</feature>
<feature type="compositionally biased region" description="Polar residues" evidence="2">
    <location>
        <begin position="805"/>
        <end position="818"/>
    </location>
</feature>
<keyword evidence="3" id="KW-0812">Transmembrane</keyword>
<keyword evidence="3" id="KW-1133">Transmembrane helix</keyword>
<feature type="region of interest" description="Disordered" evidence="2">
    <location>
        <begin position="800"/>
        <end position="819"/>
    </location>
</feature>
<comment type="caution">
    <text evidence="4">The sequence shown here is derived from an EMBL/GenBank/DDBJ whole genome shotgun (WGS) entry which is preliminary data.</text>
</comment>
<feature type="compositionally biased region" description="Basic and acidic residues" evidence="2">
    <location>
        <begin position="867"/>
        <end position="885"/>
    </location>
</feature>
<feature type="compositionally biased region" description="Polar residues" evidence="2">
    <location>
        <begin position="1"/>
        <end position="10"/>
    </location>
</feature>
<evidence type="ECO:0000256" key="3">
    <source>
        <dbReference type="SAM" id="Phobius"/>
    </source>
</evidence>
<dbReference type="Proteomes" id="UP000828390">
    <property type="component" value="Unassembled WGS sequence"/>
</dbReference>
<protein>
    <submittedName>
        <fullName evidence="4">Uncharacterized protein</fullName>
    </submittedName>
</protein>
<feature type="transmembrane region" description="Helical" evidence="3">
    <location>
        <begin position="269"/>
        <end position="289"/>
    </location>
</feature>
<proteinExistence type="predicted"/>
<reference evidence="4" key="1">
    <citation type="journal article" date="2019" name="bioRxiv">
        <title>The Genome of the Zebra Mussel, Dreissena polymorpha: A Resource for Invasive Species Research.</title>
        <authorList>
            <person name="McCartney M.A."/>
            <person name="Auch B."/>
            <person name="Kono T."/>
            <person name="Mallez S."/>
            <person name="Zhang Y."/>
            <person name="Obille A."/>
            <person name="Becker A."/>
            <person name="Abrahante J.E."/>
            <person name="Garbe J."/>
            <person name="Badalamenti J.P."/>
            <person name="Herman A."/>
            <person name="Mangelson H."/>
            <person name="Liachko I."/>
            <person name="Sullivan S."/>
            <person name="Sone E.D."/>
            <person name="Koren S."/>
            <person name="Silverstein K.A.T."/>
            <person name="Beckman K.B."/>
            <person name="Gohl D.M."/>
        </authorList>
    </citation>
    <scope>NUCLEOTIDE SEQUENCE</scope>
    <source>
        <strain evidence="4">Duluth1</strain>
        <tissue evidence="4">Whole animal</tissue>
    </source>
</reference>
<name>A0A9D4QRP8_DREPO</name>
<dbReference type="AlphaFoldDB" id="A0A9D4QRP8"/>
<feature type="compositionally biased region" description="Low complexity" evidence="2">
    <location>
        <begin position="22"/>
        <end position="37"/>
    </location>
</feature>
<evidence type="ECO:0000256" key="2">
    <source>
        <dbReference type="SAM" id="MobiDB-lite"/>
    </source>
</evidence>
<reference evidence="4" key="2">
    <citation type="submission" date="2020-11" db="EMBL/GenBank/DDBJ databases">
        <authorList>
            <person name="McCartney M.A."/>
            <person name="Auch B."/>
            <person name="Kono T."/>
            <person name="Mallez S."/>
            <person name="Becker A."/>
            <person name="Gohl D.M."/>
            <person name="Silverstein K.A.T."/>
            <person name="Koren S."/>
            <person name="Bechman K.B."/>
            <person name="Herman A."/>
            <person name="Abrahante J.E."/>
            <person name="Garbe J."/>
        </authorList>
    </citation>
    <scope>NUCLEOTIDE SEQUENCE</scope>
    <source>
        <strain evidence="4">Duluth1</strain>
        <tissue evidence="4">Whole animal</tissue>
    </source>
</reference>
<feature type="coiled-coil region" evidence="1">
    <location>
        <begin position="135"/>
        <end position="162"/>
    </location>
</feature>
<feature type="compositionally biased region" description="Basic and acidic residues" evidence="2">
    <location>
        <begin position="548"/>
        <end position="584"/>
    </location>
</feature>
<feature type="region of interest" description="Disordered" evidence="2">
    <location>
        <begin position="83"/>
        <end position="108"/>
    </location>
</feature>
<feature type="region of interest" description="Disordered" evidence="2">
    <location>
        <begin position="1"/>
        <end position="63"/>
    </location>
</feature>
<keyword evidence="3" id="KW-0472">Membrane</keyword>
<feature type="region of interest" description="Disordered" evidence="2">
    <location>
        <begin position="542"/>
        <end position="602"/>
    </location>
</feature>
<organism evidence="4 5">
    <name type="scientific">Dreissena polymorpha</name>
    <name type="common">Zebra mussel</name>
    <name type="synonym">Mytilus polymorpha</name>
    <dbReference type="NCBI Taxonomy" id="45954"/>
    <lineage>
        <taxon>Eukaryota</taxon>
        <taxon>Metazoa</taxon>
        <taxon>Spiralia</taxon>
        <taxon>Lophotrochozoa</taxon>
        <taxon>Mollusca</taxon>
        <taxon>Bivalvia</taxon>
        <taxon>Autobranchia</taxon>
        <taxon>Heteroconchia</taxon>
        <taxon>Euheterodonta</taxon>
        <taxon>Imparidentia</taxon>
        <taxon>Neoheterodontei</taxon>
        <taxon>Myida</taxon>
        <taxon>Dreissenoidea</taxon>
        <taxon>Dreissenidae</taxon>
        <taxon>Dreissena</taxon>
    </lineage>
</organism>
<dbReference type="EMBL" id="JAIWYP010000004">
    <property type="protein sequence ID" value="KAH3840959.1"/>
    <property type="molecule type" value="Genomic_DNA"/>
</dbReference>
<keyword evidence="1" id="KW-0175">Coiled coil</keyword>
<evidence type="ECO:0000313" key="4">
    <source>
        <dbReference type="EMBL" id="KAH3840959.1"/>
    </source>
</evidence>
<feature type="region of interest" description="Disordered" evidence="2">
    <location>
        <begin position="867"/>
        <end position="898"/>
    </location>
</feature>
<gene>
    <name evidence="4" type="ORF">DPMN_114417</name>
</gene>
<feature type="region of interest" description="Disordered" evidence="2">
    <location>
        <begin position="429"/>
        <end position="467"/>
    </location>
</feature>
<evidence type="ECO:0000313" key="5">
    <source>
        <dbReference type="Proteomes" id="UP000828390"/>
    </source>
</evidence>
<accession>A0A9D4QRP8</accession>
<feature type="compositionally biased region" description="Low complexity" evidence="2">
    <location>
        <begin position="443"/>
        <end position="452"/>
    </location>
</feature>
<evidence type="ECO:0000256" key="1">
    <source>
        <dbReference type="SAM" id="Coils"/>
    </source>
</evidence>
<sequence>MSETEGSELSTDGWALIDTGEDLPTTTDDDTYSSTSSVEVMDDDDEDAGADNLDNAGTPLVGSHPKQGPFYILRLPSIQGEVHGNQHVGTRPSHLSQEQETKACPNSGLTESELMNASFNDADPVVTSQRPPVHHQISREDIEDLCKTLEDLKNRVQASKEGACSQSDITQTHTGAIQSFSESENHAADGKGDDSMFTSPDSQFSFLRSELAEEKDVAPVNDDRDTSAMIGPDREGSLEEEGISDNERAGLQAPIDLAPVDEKVCGIKWHFLLFVVCAVLVVVLGMLLTQRIKMDKLVMETNTKSREVQLLEDQLDTVTKANLRMLRRTRDLESQLGELRQEDNAGAGDGNKWRSCVDYLKQKYRGKSAKLNITWQEFRTEMKVLADELLHGDVYNYFYQYWAHFNPSSSSSQSSSSYSSSRYSDSTSSFSSSFSSSPPPPSGKSYDSSDSSYKSKSEGSSDSNEEQTGGFWTYTVLKMMNKTRGHLKETLEQVKNVSDSLWSDPIVSRLHQAFSSKLERLSNKFHDKLSSKFSRWFGRWGNVPPGPEHPHNAEKQENDYHKGKQEPSDSAKKQEPSHNAEKQEPSQARTFRRKFEKEEETTQDPVKQLVDLSVRVDALNKWRFERLVRSRNFQPLMAIADTLSAINVDSLSGVESIQDFHSCQYAWWNRALKDLNVLSKGAVDVRVDPSDPSCFPSLCCWQVKVIGGDVKHCRRLKRKLGALEDSCLLDPDNLSGSYLKMSHHEADGRKNKHQKHSAHNVDWKAGHKLKDNDDIDDGEDFGDDVTVKYIYDDEDCNKNGDKKSGCSNANSQYSSNNDFDVDYDDQSEEINTDNDDANWYIERAEGRKYLHDEPDDWFFRRSREKHSVYNRQSHDQSPRSDKKEEVNEDNDDDFRLNSNRRYHCTEL</sequence>
<dbReference type="OrthoDB" id="6162719at2759"/>
<keyword evidence="5" id="KW-1185">Reference proteome</keyword>
<feature type="compositionally biased region" description="Basic and acidic residues" evidence="2">
    <location>
        <begin position="215"/>
        <end position="237"/>
    </location>
</feature>